<proteinExistence type="predicted"/>
<dbReference type="OrthoDB" id="7864523at2"/>
<evidence type="ECO:0000313" key="1">
    <source>
        <dbReference type="EMBL" id="SDE85645.1"/>
    </source>
</evidence>
<protein>
    <submittedName>
        <fullName evidence="1">Uncharacterized protein</fullName>
    </submittedName>
</protein>
<dbReference type="Proteomes" id="UP000198994">
    <property type="component" value="Unassembled WGS sequence"/>
</dbReference>
<organism evidence="1 2">
    <name type="scientific">Salipiger thiooxidans</name>
    <dbReference type="NCBI Taxonomy" id="282683"/>
    <lineage>
        <taxon>Bacteria</taxon>
        <taxon>Pseudomonadati</taxon>
        <taxon>Pseudomonadota</taxon>
        <taxon>Alphaproteobacteria</taxon>
        <taxon>Rhodobacterales</taxon>
        <taxon>Roseobacteraceae</taxon>
        <taxon>Salipiger</taxon>
    </lineage>
</organism>
<dbReference type="RefSeq" id="WP_089960302.1">
    <property type="nucleotide sequence ID" value="NZ_FNAV01000008.1"/>
</dbReference>
<accession>A0A1G7GC30</accession>
<dbReference type="EMBL" id="FNAV01000008">
    <property type="protein sequence ID" value="SDE85645.1"/>
    <property type="molecule type" value="Genomic_DNA"/>
</dbReference>
<feature type="non-terminal residue" evidence="1">
    <location>
        <position position="1"/>
    </location>
</feature>
<reference evidence="2" key="1">
    <citation type="submission" date="2016-10" db="EMBL/GenBank/DDBJ databases">
        <authorList>
            <person name="Varghese N."/>
            <person name="Submissions S."/>
        </authorList>
    </citation>
    <scope>NUCLEOTIDE SEQUENCE [LARGE SCALE GENOMIC DNA]</scope>
    <source>
        <strain evidence="2">DSM 10146</strain>
    </source>
</reference>
<gene>
    <name evidence="1" type="ORF">SAMN04488105_108277</name>
</gene>
<dbReference type="AlphaFoldDB" id="A0A1G7GC30"/>
<keyword evidence="2" id="KW-1185">Reference proteome</keyword>
<name>A0A1G7GC30_9RHOB</name>
<evidence type="ECO:0000313" key="2">
    <source>
        <dbReference type="Proteomes" id="UP000198994"/>
    </source>
</evidence>
<sequence>HRFTVEIYRTSDDPSWILSVENAFGTLTILDNPPYFADGLAWRAFEKLLDEQGFRAFYSAKERRKLRL</sequence>